<organism evidence="5">
    <name type="scientific">Cacopsylla melanoneura</name>
    <dbReference type="NCBI Taxonomy" id="428564"/>
    <lineage>
        <taxon>Eukaryota</taxon>
        <taxon>Metazoa</taxon>
        <taxon>Ecdysozoa</taxon>
        <taxon>Arthropoda</taxon>
        <taxon>Hexapoda</taxon>
        <taxon>Insecta</taxon>
        <taxon>Pterygota</taxon>
        <taxon>Neoptera</taxon>
        <taxon>Paraneoptera</taxon>
        <taxon>Hemiptera</taxon>
        <taxon>Sternorrhyncha</taxon>
        <taxon>Psylloidea</taxon>
        <taxon>Psyllidae</taxon>
        <taxon>Psyllinae</taxon>
        <taxon>Cacopsylla</taxon>
    </lineage>
</organism>
<protein>
    <submittedName>
        <fullName evidence="5">Myc protein</fullName>
    </submittedName>
</protein>
<feature type="compositionally biased region" description="Polar residues" evidence="3">
    <location>
        <begin position="391"/>
        <end position="421"/>
    </location>
</feature>
<feature type="region of interest" description="Disordered" evidence="3">
    <location>
        <begin position="297"/>
        <end position="326"/>
    </location>
</feature>
<dbReference type="SMART" id="SM00353">
    <property type="entry name" value="HLH"/>
    <property type="match status" value="1"/>
</dbReference>
<dbReference type="PROSITE" id="PS50888">
    <property type="entry name" value="BHLH"/>
    <property type="match status" value="1"/>
</dbReference>
<dbReference type="EMBL" id="HBUF01511271">
    <property type="protein sequence ID" value="CAG6746727.1"/>
    <property type="molecule type" value="Transcribed_RNA"/>
</dbReference>
<dbReference type="InterPro" id="IPR011598">
    <property type="entry name" value="bHLH_dom"/>
</dbReference>
<dbReference type="EMBL" id="HBUF01511269">
    <property type="protein sequence ID" value="CAG6746723.1"/>
    <property type="molecule type" value="Transcribed_RNA"/>
</dbReference>
<dbReference type="EMBL" id="HBUF01511268">
    <property type="protein sequence ID" value="CAG6746721.1"/>
    <property type="molecule type" value="Transcribed_RNA"/>
</dbReference>
<name>A0A8D8LR98_9HEMI</name>
<dbReference type="PANTHER" id="PTHR45851">
    <property type="entry name" value="MYC PROTO-ONCOGENE"/>
    <property type="match status" value="1"/>
</dbReference>
<dbReference type="EMBL" id="HBUF01218641">
    <property type="protein sequence ID" value="CAG6668368.1"/>
    <property type="molecule type" value="Transcribed_RNA"/>
</dbReference>
<feature type="region of interest" description="Disordered" evidence="3">
    <location>
        <begin position="385"/>
        <end position="421"/>
    </location>
</feature>
<evidence type="ECO:0000256" key="3">
    <source>
        <dbReference type="SAM" id="MobiDB-lite"/>
    </source>
</evidence>
<dbReference type="GO" id="GO:0003677">
    <property type="term" value="F:DNA binding"/>
    <property type="evidence" value="ECO:0007669"/>
    <property type="project" value="UniProtKB-KW"/>
</dbReference>
<dbReference type="EMBL" id="HBUF01218642">
    <property type="protein sequence ID" value="CAG6668369.1"/>
    <property type="molecule type" value="Transcribed_RNA"/>
</dbReference>
<evidence type="ECO:0000256" key="2">
    <source>
        <dbReference type="SAM" id="Coils"/>
    </source>
</evidence>
<feature type="domain" description="BHLH" evidence="4">
    <location>
        <begin position="544"/>
        <end position="596"/>
    </location>
</feature>
<reference evidence="5" key="1">
    <citation type="submission" date="2021-05" db="EMBL/GenBank/DDBJ databases">
        <authorList>
            <person name="Alioto T."/>
            <person name="Alioto T."/>
            <person name="Gomez Garrido J."/>
        </authorList>
    </citation>
    <scope>NUCLEOTIDE SEQUENCE</scope>
</reference>
<keyword evidence="1" id="KW-0238">DNA-binding</keyword>
<dbReference type="EMBL" id="HBUF01017307">
    <property type="protein sequence ID" value="CAG6610168.1"/>
    <property type="molecule type" value="Transcribed_RNA"/>
</dbReference>
<dbReference type="SUPFAM" id="SSF47459">
    <property type="entry name" value="HLH, helix-loop-helix DNA-binding domain"/>
    <property type="match status" value="1"/>
</dbReference>
<evidence type="ECO:0000313" key="5">
    <source>
        <dbReference type="EMBL" id="CAG6610167.1"/>
    </source>
</evidence>
<dbReference type="EMBL" id="HBUF01017306">
    <property type="protein sequence ID" value="CAG6610167.1"/>
    <property type="molecule type" value="Transcribed_RNA"/>
</dbReference>
<dbReference type="AlphaFoldDB" id="A0A8D8LR98"/>
<dbReference type="EMBL" id="HBUF01511270">
    <property type="protein sequence ID" value="CAG6746725.1"/>
    <property type="molecule type" value="Transcribed_RNA"/>
</dbReference>
<feature type="compositionally biased region" description="Low complexity" evidence="3">
    <location>
        <begin position="135"/>
        <end position="155"/>
    </location>
</feature>
<dbReference type="InterPro" id="IPR050433">
    <property type="entry name" value="Myc_transcription_factors"/>
</dbReference>
<feature type="compositionally biased region" description="Basic residues" evidence="3">
    <location>
        <begin position="457"/>
        <end position="477"/>
    </location>
</feature>
<dbReference type="Gene3D" id="4.10.280.10">
    <property type="entry name" value="Helix-loop-helix DNA-binding domain"/>
    <property type="match status" value="1"/>
</dbReference>
<sequence length="638" mass="71005">MLSMEMLSEVDWMFDLDTSDIHSGSTVVAAAVPSSLPTANMDAIPTDDIWNKFDFGIETSEEDDGIFEPSSNVSSSSFELYWAPKEQFKEIRHHDCMWAGLCGSKDHKNADSCILAYEDAKPAPLSHIKSNASDSCCNKSGTKSSSSCSGDSENTISRTTLTNGTQITTVFKNRTNSSATLSSSVPTSCSSASSCKTTASGVAGSVSVKVSIVDKKSSLSSLKHLCSSNDSLSNDTDVHLMPLSEVTGQITRTLSTIESNPPIVDFDCANRDHNYGMVAPPPPPVKSSLEIKREPVDIKQELSEDDDEDYDSCSSSTTRNGSSTVYMSPSSSTCSGGSKFDYGVQQVMSKYIKTEDLGVQTPSDSDEEVDVVSLYDIDLYENCKRPPTLITPPQSVLTSRATTPNYQHSQPSSVTKLLGQSSSRSAAKRLIKSTLPTNPYDNLDTYEELQRNVAKVIKKSTNSKKGKRKSAKKKSKKSSSCNSASTYLNKNQTKLSNNYRANNTTLIQSNNNKRNYEEYKKQYMSEMKTDVKKKKQYRIDLLPEKRKFHNNMERKRRVDLRNLFEELRELIPNLQNKKRAPKVQILNEAETLCNELSYKSKMQSKQAEELRREQARLRNAVGPLRQLFYEKNVSYLNH</sequence>
<evidence type="ECO:0000256" key="1">
    <source>
        <dbReference type="ARBA" id="ARBA00023125"/>
    </source>
</evidence>
<keyword evidence="2" id="KW-0175">Coiled coil</keyword>
<feature type="region of interest" description="Disordered" evidence="3">
    <location>
        <begin position="457"/>
        <end position="484"/>
    </location>
</feature>
<dbReference type="EMBL" id="HBUF01345029">
    <property type="protein sequence ID" value="CAG6708411.1"/>
    <property type="molecule type" value="Transcribed_RNA"/>
</dbReference>
<feature type="region of interest" description="Disordered" evidence="3">
    <location>
        <begin position="130"/>
        <end position="155"/>
    </location>
</feature>
<feature type="compositionally biased region" description="Low complexity" evidence="3">
    <location>
        <begin position="312"/>
        <end position="326"/>
    </location>
</feature>
<feature type="coiled-coil region" evidence="2">
    <location>
        <begin position="557"/>
        <end position="620"/>
    </location>
</feature>
<dbReference type="EMBL" id="HBUF01345028">
    <property type="protein sequence ID" value="CAG6708410.1"/>
    <property type="molecule type" value="Transcribed_RNA"/>
</dbReference>
<dbReference type="CDD" id="cd11400">
    <property type="entry name" value="bHLHzip_Myc"/>
    <property type="match status" value="1"/>
</dbReference>
<dbReference type="GO" id="GO:0046983">
    <property type="term" value="F:protein dimerization activity"/>
    <property type="evidence" value="ECO:0007669"/>
    <property type="project" value="InterPro"/>
</dbReference>
<dbReference type="FunFam" id="4.10.280.10:FF:000019">
    <property type="entry name" value="Myc proto-oncogene protein"/>
    <property type="match status" value="1"/>
</dbReference>
<dbReference type="Pfam" id="PF00010">
    <property type="entry name" value="HLH"/>
    <property type="match status" value="1"/>
</dbReference>
<accession>A0A8D8LR98</accession>
<dbReference type="InterPro" id="IPR036638">
    <property type="entry name" value="HLH_DNA-bd_sf"/>
</dbReference>
<evidence type="ECO:0000259" key="4">
    <source>
        <dbReference type="PROSITE" id="PS50888"/>
    </source>
</evidence>
<proteinExistence type="predicted"/>
<dbReference type="EMBL" id="HBUF01345030">
    <property type="protein sequence ID" value="CAG6708412.1"/>
    <property type="molecule type" value="Transcribed_RNA"/>
</dbReference>